<dbReference type="Proteomes" id="UP000295499">
    <property type="component" value="Unassembled WGS sequence"/>
</dbReference>
<dbReference type="GO" id="GO:0015689">
    <property type="term" value="P:molybdate ion transport"/>
    <property type="evidence" value="ECO:0007669"/>
    <property type="project" value="InterPro"/>
</dbReference>
<protein>
    <submittedName>
        <fullName evidence="6">Molybdate transport system substrate-binding protein</fullName>
    </submittedName>
</protein>
<accession>A0A4R6IPT0</accession>
<evidence type="ECO:0000313" key="6">
    <source>
        <dbReference type="EMBL" id="TDO24310.1"/>
    </source>
</evidence>
<dbReference type="SUPFAM" id="SSF53850">
    <property type="entry name" value="Periplasmic binding protein-like II"/>
    <property type="match status" value="1"/>
</dbReference>
<dbReference type="Gene3D" id="3.40.190.10">
    <property type="entry name" value="Periplasmic binding protein-like II"/>
    <property type="match status" value="2"/>
</dbReference>
<evidence type="ECO:0000256" key="4">
    <source>
        <dbReference type="PIRSR" id="PIRSR004846-1"/>
    </source>
</evidence>
<keyword evidence="3 5" id="KW-0732">Signal</keyword>
<reference evidence="6 7" key="1">
    <citation type="submission" date="2019-03" db="EMBL/GenBank/DDBJ databases">
        <title>Genomic Encyclopedia of Archaeal and Bacterial Type Strains, Phase II (KMG-II): from individual species to whole genera.</title>
        <authorList>
            <person name="Goeker M."/>
        </authorList>
    </citation>
    <scope>NUCLEOTIDE SEQUENCE [LARGE SCALE GENOMIC DNA]</scope>
    <source>
        <strain evidence="6 7">DSM 19034</strain>
    </source>
</reference>
<dbReference type="AlphaFoldDB" id="A0A4R6IPT0"/>
<dbReference type="EMBL" id="SNWM01000001">
    <property type="protein sequence ID" value="TDO24310.1"/>
    <property type="molecule type" value="Genomic_DNA"/>
</dbReference>
<evidence type="ECO:0000313" key="7">
    <source>
        <dbReference type="Proteomes" id="UP000295499"/>
    </source>
</evidence>
<dbReference type="RefSeq" id="WP_133552191.1">
    <property type="nucleotide sequence ID" value="NZ_SNWM01000001.1"/>
</dbReference>
<feature type="binding site" evidence="4">
    <location>
        <position position="167"/>
    </location>
    <ligand>
        <name>molybdate</name>
        <dbReference type="ChEBI" id="CHEBI:36264"/>
    </ligand>
</feature>
<feature type="binding site" evidence="4">
    <location>
        <position position="60"/>
    </location>
    <ligand>
        <name>molybdate</name>
        <dbReference type="ChEBI" id="CHEBI:36264"/>
    </ligand>
</feature>
<comment type="caution">
    <text evidence="6">The sequence shown here is derived from an EMBL/GenBank/DDBJ whole genome shotgun (WGS) entry which is preliminary data.</text>
</comment>
<dbReference type="InterPro" id="IPR005950">
    <property type="entry name" value="ModA"/>
</dbReference>
<keyword evidence="4" id="KW-0500">Molybdenum</keyword>
<evidence type="ECO:0000256" key="1">
    <source>
        <dbReference type="ARBA" id="ARBA00009175"/>
    </source>
</evidence>
<organism evidence="6 7">
    <name type="scientific">Pedobacter duraquae</name>
    <dbReference type="NCBI Taxonomy" id="425511"/>
    <lineage>
        <taxon>Bacteria</taxon>
        <taxon>Pseudomonadati</taxon>
        <taxon>Bacteroidota</taxon>
        <taxon>Sphingobacteriia</taxon>
        <taxon>Sphingobacteriales</taxon>
        <taxon>Sphingobacteriaceae</taxon>
        <taxon>Pedobacter</taxon>
    </lineage>
</organism>
<comment type="similarity">
    <text evidence="1">Belongs to the bacterial solute-binding protein ModA family.</text>
</comment>
<evidence type="ECO:0000256" key="5">
    <source>
        <dbReference type="SAM" id="SignalP"/>
    </source>
</evidence>
<dbReference type="InterPro" id="IPR050682">
    <property type="entry name" value="ModA/WtpA"/>
</dbReference>
<name>A0A4R6IPT0_9SPHI</name>
<dbReference type="OrthoDB" id="9785015at2"/>
<feature type="chain" id="PRO_5020714731" evidence="5">
    <location>
        <begin position="24"/>
        <end position="253"/>
    </location>
</feature>
<dbReference type="CDD" id="cd13539">
    <property type="entry name" value="PBP2_AvModA"/>
    <property type="match status" value="1"/>
</dbReference>
<feature type="signal peptide" evidence="5">
    <location>
        <begin position="1"/>
        <end position="23"/>
    </location>
</feature>
<dbReference type="GO" id="GO:0046872">
    <property type="term" value="F:metal ion binding"/>
    <property type="evidence" value="ECO:0007669"/>
    <property type="project" value="UniProtKB-KW"/>
</dbReference>
<dbReference type="PIRSF" id="PIRSF004846">
    <property type="entry name" value="ModA"/>
    <property type="match status" value="1"/>
</dbReference>
<dbReference type="PANTHER" id="PTHR30632">
    <property type="entry name" value="MOLYBDATE-BINDING PERIPLASMIC PROTEIN"/>
    <property type="match status" value="1"/>
</dbReference>
<gene>
    <name evidence="6" type="ORF">CLV32_0599</name>
</gene>
<keyword evidence="2 4" id="KW-0479">Metal-binding</keyword>
<proteinExistence type="inferred from homology"/>
<keyword evidence="7" id="KW-1185">Reference proteome</keyword>
<dbReference type="InterPro" id="IPR044084">
    <property type="entry name" value="AvModA-like_subst-bd"/>
</dbReference>
<evidence type="ECO:0000256" key="3">
    <source>
        <dbReference type="ARBA" id="ARBA00022729"/>
    </source>
</evidence>
<dbReference type="PANTHER" id="PTHR30632:SF14">
    <property type="entry name" value="TUNGSTATE_MOLYBDATE_CHROMATE-BINDING PROTEIN MODA"/>
    <property type="match status" value="1"/>
</dbReference>
<dbReference type="Pfam" id="PF13531">
    <property type="entry name" value="SBP_bac_11"/>
    <property type="match status" value="1"/>
</dbReference>
<sequence>MRIIKKIIAISTLCTLFHFAASAQPLRIAVAANAQSVIKLLQADFKKRTGIATEAIIGASGKLATQIEHGAPFDVFLSADMEFPELLYKNNLSLTKPQVYAQGSLIICSASGQDVGNWQKILSLGTAGKVAIANPKVAPYGKAAEESLVYYNLMERVRPQLVYGGSISQINTYITTGVVSLGFTTEAFLHEQKDSDKLKWVRVDLKSYKKIEQGMLVLSHAKKENYKAAMKFHAYILSTPAQTILKQNGYIIP</sequence>
<dbReference type="GO" id="GO:0030973">
    <property type="term" value="F:molybdate ion binding"/>
    <property type="evidence" value="ECO:0007669"/>
    <property type="project" value="InterPro"/>
</dbReference>
<dbReference type="NCBIfam" id="TIGR01256">
    <property type="entry name" value="modA"/>
    <property type="match status" value="1"/>
</dbReference>
<evidence type="ECO:0000256" key="2">
    <source>
        <dbReference type="ARBA" id="ARBA00022723"/>
    </source>
</evidence>